<dbReference type="AlphaFoldDB" id="A0A8T0TUZ4"/>
<accession>A0A8T0TUZ4</accession>
<dbReference type="EMBL" id="CM029043">
    <property type="protein sequence ID" value="KAG2611689.1"/>
    <property type="molecule type" value="Genomic_DNA"/>
</dbReference>
<feature type="region of interest" description="Disordered" evidence="1">
    <location>
        <begin position="27"/>
        <end position="48"/>
    </location>
</feature>
<protein>
    <submittedName>
        <fullName evidence="2">Uncharacterized protein</fullName>
    </submittedName>
</protein>
<feature type="compositionally biased region" description="Basic and acidic residues" evidence="1">
    <location>
        <begin position="130"/>
        <end position="149"/>
    </location>
</feature>
<sequence>MERIPGRDGEVRWPLRVRAAGSWRWRRGAAVSQRQQRRGSGLGASAWRRRGTGGAAEILVGGEALGRGIDSARRRGFGAEASRLVSGSVRRRRGGDLGSSDLADPRRCRGRSAAGHRAAAGTETETEQIGDDRRGADRRRDGARPVKERRSGRRPGWSDVEDGDGPDRERRPGAERRRDGAWPGKERRRGWRLGAERCRGRPAEECTVLLILAPKCS</sequence>
<gene>
    <name evidence="2" type="ORF">PVAP13_4KG108615</name>
</gene>
<reference evidence="2" key="1">
    <citation type="submission" date="2020-05" db="EMBL/GenBank/DDBJ databases">
        <title>WGS assembly of Panicum virgatum.</title>
        <authorList>
            <person name="Lovell J.T."/>
            <person name="Jenkins J."/>
            <person name="Shu S."/>
            <person name="Juenger T.E."/>
            <person name="Schmutz J."/>
        </authorList>
    </citation>
    <scope>NUCLEOTIDE SEQUENCE</scope>
    <source>
        <strain evidence="2">AP13</strain>
    </source>
</reference>
<proteinExistence type="predicted"/>
<feature type="region of interest" description="Disordered" evidence="1">
    <location>
        <begin position="69"/>
        <end position="191"/>
    </location>
</feature>
<evidence type="ECO:0000313" key="3">
    <source>
        <dbReference type="Proteomes" id="UP000823388"/>
    </source>
</evidence>
<dbReference type="Proteomes" id="UP000823388">
    <property type="component" value="Chromosome 4K"/>
</dbReference>
<comment type="caution">
    <text evidence="2">The sequence shown here is derived from an EMBL/GenBank/DDBJ whole genome shotgun (WGS) entry which is preliminary data.</text>
</comment>
<feature type="compositionally biased region" description="Low complexity" evidence="1">
    <location>
        <begin position="111"/>
        <end position="123"/>
    </location>
</feature>
<evidence type="ECO:0000313" key="2">
    <source>
        <dbReference type="EMBL" id="KAG2611689.1"/>
    </source>
</evidence>
<evidence type="ECO:0000256" key="1">
    <source>
        <dbReference type="SAM" id="MobiDB-lite"/>
    </source>
</evidence>
<name>A0A8T0TUZ4_PANVG</name>
<feature type="compositionally biased region" description="Basic and acidic residues" evidence="1">
    <location>
        <begin position="165"/>
        <end position="180"/>
    </location>
</feature>
<organism evidence="2 3">
    <name type="scientific">Panicum virgatum</name>
    <name type="common">Blackwell switchgrass</name>
    <dbReference type="NCBI Taxonomy" id="38727"/>
    <lineage>
        <taxon>Eukaryota</taxon>
        <taxon>Viridiplantae</taxon>
        <taxon>Streptophyta</taxon>
        <taxon>Embryophyta</taxon>
        <taxon>Tracheophyta</taxon>
        <taxon>Spermatophyta</taxon>
        <taxon>Magnoliopsida</taxon>
        <taxon>Liliopsida</taxon>
        <taxon>Poales</taxon>
        <taxon>Poaceae</taxon>
        <taxon>PACMAD clade</taxon>
        <taxon>Panicoideae</taxon>
        <taxon>Panicodae</taxon>
        <taxon>Paniceae</taxon>
        <taxon>Panicinae</taxon>
        <taxon>Panicum</taxon>
        <taxon>Panicum sect. Hiantes</taxon>
    </lineage>
</organism>
<keyword evidence="3" id="KW-1185">Reference proteome</keyword>